<keyword evidence="1" id="KW-0812">Transmembrane</keyword>
<dbReference type="Pfam" id="PF11833">
    <property type="entry name" value="CPP1-like"/>
    <property type="match status" value="1"/>
</dbReference>
<dbReference type="EMBL" id="HBDZ01010617">
    <property type="protein sequence ID" value="CAD8243345.1"/>
    <property type="molecule type" value="Transcribed_RNA"/>
</dbReference>
<feature type="transmembrane region" description="Helical" evidence="1">
    <location>
        <begin position="155"/>
        <end position="173"/>
    </location>
</feature>
<dbReference type="PANTHER" id="PTHR33372:SF2">
    <property type="entry name" value="PROTEIN CHAPERONE-LIKE PROTEIN OF POR1, CHLOROPLASTIC"/>
    <property type="match status" value="1"/>
</dbReference>
<organism evidence="2">
    <name type="scientific">Prasinoderma coloniale</name>
    <dbReference type="NCBI Taxonomy" id="156133"/>
    <lineage>
        <taxon>Eukaryota</taxon>
        <taxon>Viridiplantae</taxon>
        <taxon>Prasinodermophyta</taxon>
        <taxon>Prasinodermophyceae</taxon>
        <taxon>Prasinodermales</taxon>
        <taxon>Prasinodermaceae</taxon>
        <taxon>Prasinoderma</taxon>
    </lineage>
</organism>
<gene>
    <name evidence="2" type="ORF">PCOL08062_LOCUS8079</name>
</gene>
<sequence length="261" mass="28751">MAALARSAARAVSTSRAGKLAARTQRPVAAARRSVAVCADAGAMGMPEEGGAAMRGTGEIFPRIKTRDPYKCLGISREANYDEITEARNYLMEAYAGHEASEEAIEGAYDKIISQGFKRRRKTKMNLGRESADVAPEDNFFTRLRARMDKPSREVLMQRIFLFSFITAWSVMLSNETGPTLQLLAAFGLSTLFLNQKAQNKELGMSVGLSFIALVAGWLVGTLLEVYLPMIFPPAWTPETICALFSYIALWGMSTFWKPNA</sequence>
<evidence type="ECO:0000256" key="1">
    <source>
        <dbReference type="SAM" id="Phobius"/>
    </source>
</evidence>
<name>A0A7R9TRY4_9VIRI</name>
<dbReference type="InterPro" id="IPR021788">
    <property type="entry name" value="CPP1-like"/>
</dbReference>
<accession>A0A7R9TRY4</accession>
<evidence type="ECO:0000313" key="2">
    <source>
        <dbReference type="EMBL" id="CAD8243345.1"/>
    </source>
</evidence>
<feature type="transmembrane region" description="Helical" evidence="1">
    <location>
        <begin position="207"/>
        <end position="230"/>
    </location>
</feature>
<dbReference type="GO" id="GO:0031969">
    <property type="term" value="C:chloroplast membrane"/>
    <property type="evidence" value="ECO:0007669"/>
    <property type="project" value="TreeGrafter"/>
</dbReference>
<proteinExistence type="predicted"/>
<dbReference type="AlphaFoldDB" id="A0A7R9TRY4"/>
<feature type="transmembrane region" description="Helical" evidence="1">
    <location>
        <begin position="236"/>
        <end position="257"/>
    </location>
</feature>
<feature type="transmembrane region" description="Helical" evidence="1">
    <location>
        <begin position="179"/>
        <end position="195"/>
    </location>
</feature>
<keyword evidence="1" id="KW-1133">Transmembrane helix</keyword>
<dbReference type="PANTHER" id="PTHR33372">
    <property type="match status" value="1"/>
</dbReference>
<keyword evidence="1" id="KW-0472">Membrane</keyword>
<reference evidence="2" key="1">
    <citation type="submission" date="2021-01" db="EMBL/GenBank/DDBJ databases">
        <authorList>
            <person name="Corre E."/>
            <person name="Pelletier E."/>
            <person name="Niang G."/>
            <person name="Scheremetjew M."/>
            <person name="Finn R."/>
            <person name="Kale V."/>
            <person name="Holt S."/>
            <person name="Cochrane G."/>
            <person name="Meng A."/>
            <person name="Brown T."/>
            <person name="Cohen L."/>
        </authorList>
    </citation>
    <scope>NUCLEOTIDE SEQUENCE</scope>
    <source>
        <strain evidence="2">CCMP1413</strain>
    </source>
</reference>
<protein>
    <submittedName>
        <fullName evidence="2">Uncharacterized protein</fullName>
    </submittedName>
</protein>